<dbReference type="InterPro" id="IPR002401">
    <property type="entry name" value="Cyt_P450_E_grp-I"/>
</dbReference>
<keyword evidence="6 8" id="KW-0503">Monooxygenase</keyword>
<dbReference type="InterPro" id="IPR017972">
    <property type="entry name" value="Cyt_P450_CS"/>
</dbReference>
<evidence type="ECO:0000256" key="2">
    <source>
        <dbReference type="ARBA" id="ARBA00022617"/>
    </source>
</evidence>
<name>A0A562ZN12_9BURK</name>
<keyword evidence="3 7" id="KW-0479">Metal-binding</keyword>
<evidence type="ECO:0000313" key="10">
    <source>
        <dbReference type="Proteomes" id="UP000318199"/>
    </source>
</evidence>
<feature type="binding site" description="axial binding residue" evidence="7">
    <location>
        <position position="419"/>
    </location>
    <ligand>
        <name>heme</name>
        <dbReference type="ChEBI" id="CHEBI:30413"/>
    </ligand>
    <ligandPart>
        <name>Fe</name>
        <dbReference type="ChEBI" id="CHEBI:18248"/>
    </ligandPart>
</feature>
<comment type="cofactor">
    <cofactor evidence="7">
        <name>heme</name>
        <dbReference type="ChEBI" id="CHEBI:30413"/>
    </cofactor>
</comment>
<dbReference type="InterPro" id="IPR001128">
    <property type="entry name" value="Cyt_P450"/>
</dbReference>
<dbReference type="GO" id="GO:0016705">
    <property type="term" value="F:oxidoreductase activity, acting on paired donors, with incorporation or reduction of molecular oxygen"/>
    <property type="evidence" value="ECO:0007669"/>
    <property type="project" value="InterPro"/>
</dbReference>
<dbReference type="OrthoDB" id="9764248at2"/>
<keyword evidence="10" id="KW-1185">Reference proteome</keyword>
<reference evidence="9 10" key="1">
    <citation type="submission" date="2019-07" db="EMBL/GenBank/DDBJ databases">
        <title>Caenimonas sedimenti sp. nov., isolated from activated sludge.</title>
        <authorList>
            <person name="Xu J."/>
        </authorList>
    </citation>
    <scope>NUCLEOTIDE SEQUENCE [LARGE SCALE GENOMIC DNA]</scope>
    <source>
        <strain evidence="9 10">HX-9-20</strain>
    </source>
</reference>
<evidence type="ECO:0000256" key="6">
    <source>
        <dbReference type="ARBA" id="ARBA00023033"/>
    </source>
</evidence>
<dbReference type="InterPro" id="IPR036396">
    <property type="entry name" value="Cyt_P450_sf"/>
</dbReference>
<keyword evidence="4 8" id="KW-0560">Oxidoreductase</keyword>
<protein>
    <submittedName>
        <fullName evidence="9">Cytochrome P450</fullName>
    </submittedName>
</protein>
<dbReference type="GO" id="GO:0020037">
    <property type="term" value="F:heme binding"/>
    <property type="evidence" value="ECO:0007669"/>
    <property type="project" value="InterPro"/>
</dbReference>
<dbReference type="Proteomes" id="UP000318199">
    <property type="component" value="Unassembled WGS sequence"/>
</dbReference>
<dbReference type="RefSeq" id="WP_145894519.1">
    <property type="nucleotide sequence ID" value="NZ_VOBQ01000014.1"/>
</dbReference>
<comment type="caution">
    <text evidence="9">The sequence shown here is derived from an EMBL/GenBank/DDBJ whole genome shotgun (WGS) entry which is preliminary data.</text>
</comment>
<evidence type="ECO:0000256" key="4">
    <source>
        <dbReference type="ARBA" id="ARBA00023002"/>
    </source>
</evidence>
<evidence type="ECO:0000256" key="3">
    <source>
        <dbReference type="ARBA" id="ARBA00022723"/>
    </source>
</evidence>
<organism evidence="9 10">
    <name type="scientific">Caenimonas sedimenti</name>
    <dbReference type="NCBI Taxonomy" id="2596921"/>
    <lineage>
        <taxon>Bacteria</taxon>
        <taxon>Pseudomonadati</taxon>
        <taxon>Pseudomonadota</taxon>
        <taxon>Betaproteobacteria</taxon>
        <taxon>Burkholderiales</taxon>
        <taxon>Comamonadaceae</taxon>
        <taxon>Caenimonas</taxon>
    </lineage>
</organism>
<proteinExistence type="inferred from homology"/>
<comment type="similarity">
    <text evidence="1 8">Belongs to the cytochrome P450 family.</text>
</comment>
<dbReference type="Gene3D" id="1.10.630.10">
    <property type="entry name" value="Cytochrome P450"/>
    <property type="match status" value="1"/>
</dbReference>
<dbReference type="EMBL" id="VOBQ01000014">
    <property type="protein sequence ID" value="TWO69807.1"/>
    <property type="molecule type" value="Genomic_DNA"/>
</dbReference>
<dbReference type="PROSITE" id="PS00086">
    <property type="entry name" value="CYTOCHROME_P450"/>
    <property type="match status" value="1"/>
</dbReference>
<dbReference type="PANTHER" id="PTHR24291:SF50">
    <property type="entry name" value="BIFUNCTIONAL ALBAFLAVENONE MONOOXYGENASE_TERPENE SYNTHASE"/>
    <property type="match status" value="1"/>
</dbReference>
<dbReference type="PANTHER" id="PTHR24291">
    <property type="entry name" value="CYTOCHROME P450 FAMILY 4"/>
    <property type="match status" value="1"/>
</dbReference>
<gene>
    <name evidence="9" type="ORF">FN976_18490</name>
</gene>
<evidence type="ECO:0000256" key="7">
    <source>
        <dbReference type="PIRSR" id="PIRSR602401-1"/>
    </source>
</evidence>
<dbReference type="SUPFAM" id="SSF48264">
    <property type="entry name" value="Cytochrome P450"/>
    <property type="match status" value="1"/>
</dbReference>
<keyword evidence="5 7" id="KW-0408">Iron</keyword>
<evidence type="ECO:0000313" key="9">
    <source>
        <dbReference type="EMBL" id="TWO69807.1"/>
    </source>
</evidence>
<dbReference type="GO" id="GO:0004497">
    <property type="term" value="F:monooxygenase activity"/>
    <property type="evidence" value="ECO:0007669"/>
    <property type="project" value="UniProtKB-KW"/>
</dbReference>
<evidence type="ECO:0000256" key="5">
    <source>
        <dbReference type="ARBA" id="ARBA00023004"/>
    </source>
</evidence>
<evidence type="ECO:0000256" key="1">
    <source>
        <dbReference type="ARBA" id="ARBA00010617"/>
    </source>
</evidence>
<accession>A0A562ZN12</accession>
<evidence type="ECO:0000256" key="8">
    <source>
        <dbReference type="RuleBase" id="RU000461"/>
    </source>
</evidence>
<dbReference type="PRINTS" id="PR00463">
    <property type="entry name" value="EP450I"/>
</dbReference>
<dbReference type="InterPro" id="IPR050196">
    <property type="entry name" value="Cytochrome_P450_Monoox"/>
</dbReference>
<dbReference type="GO" id="GO:0005506">
    <property type="term" value="F:iron ion binding"/>
    <property type="evidence" value="ECO:0007669"/>
    <property type="project" value="InterPro"/>
</dbReference>
<dbReference type="PRINTS" id="PR00385">
    <property type="entry name" value="P450"/>
</dbReference>
<dbReference type="Pfam" id="PF00067">
    <property type="entry name" value="p450"/>
    <property type="match status" value="1"/>
</dbReference>
<sequence>METATAQTATRQLADLPAPGGLPVVGNLLALRPERLHTQLEAWQAELGSPYRLKLGPQQVYVSADPEVLQTVLRDRPERYRRVHQIERCIAEMGSNGVFSVEGDAWRPQRRLVMEALNATHFRGFLPVIEKITARLLRHWQAAAAAGTVVDMSRDLMRFTVDVTTALAFGEDPNTMDNDGDVIQNHLAEVFPRLMARINAPVAYWRHVRLPADRRFDRSLAAIHAHVDRLIAAAHERLRAAPPGRAPGNVLESMLRASEQPGSQVNDAVVHANVMTLLLAGEDTTAHTLAWTLYFLAQHPHWQEQLHLKSREALGDAALPATLEQVRALDLLESAANEAQRLRPIAPVLFFEPNQDVVLDGVALKARTPLFFVLRPAMLDAAHFASPLEYRPDRWAPGHVVGTHNSRAFLQFGAGPRVCPGRHLAGVEVRMVLAMLMRNFRIELMVDPAAVREVLAFTMMPSEMPVRLHARAQAARIPA</sequence>
<dbReference type="AlphaFoldDB" id="A0A562ZN12"/>
<keyword evidence="2 7" id="KW-0349">Heme</keyword>